<keyword evidence="1" id="KW-0812">Transmembrane</keyword>
<dbReference type="Pfam" id="PF10321">
    <property type="entry name" value="7TM_GPCR_Srt"/>
    <property type="match status" value="1"/>
</dbReference>
<protein>
    <submittedName>
        <fullName evidence="2">Uncharacterized protein</fullName>
    </submittedName>
</protein>
<dbReference type="PANTHER" id="PTHR23021:SF11">
    <property type="entry name" value="SERPENTINE RECEPTOR, CLASS T"/>
    <property type="match status" value="1"/>
</dbReference>
<feature type="transmembrane region" description="Helical" evidence="1">
    <location>
        <begin position="50"/>
        <end position="71"/>
    </location>
</feature>
<evidence type="ECO:0000313" key="2">
    <source>
        <dbReference type="EMBL" id="GMR61471.1"/>
    </source>
</evidence>
<organism evidence="2 3">
    <name type="scientific">Pristionchus mayeri</name>
    <dbReference type="NCBI Taxonomy" id="1317129"/>
    <lineage>
        <taxon>Eukaryota</taxon>
        <taxon>Metazoa</taxon>
        <taxon>Ecdysozoa</taxon>
        <taxon>Nematoda</taxon>
        <taxon>Chromadorea</taxon>
        <taxon>Rhabditida</taxon>
        <taxon>Rhabditina</taxon>
        <taxon>Diplogasteromorpha</taxon>
        <taxon>Diplogasteroidea</taxon>
        <taxon>Neodiplogasteridae</taxon>
        <taxon>Pristionchus</taxon>
    </lineage>
</organism>
<dbReference type="PANTHER" id="PTHR23021">
    <property type="entry name" value="SERPENTINE RECEPTOR, CLASS T"/>
    <property type="match status" value="1"/>
</dbReference>
<feature type="transmembrane region" description="Helical" evidence="1">
    <location>
        <begin position="6"/>
        <end position="29"/>
    </location>
</feature>
<keyword evidence="1" id="KW-0472">Membrane</keyword>
<dbReference type="InterPro" id="IPR019425">
    <property type="entry name" value="7TM_GPCR_serpentine_rcpt_Srt"/>
</dbReference>
<dbReference type="Proteomes" id="UP001328107">
    <property type="component" value="Unassembled WGS sequence"/>
</dbReference>
<proteinExistence type="predicted"/>
<name>A0AAN5IFS3_9BILA</name>
<gene>
    <name evidence="2" type="ORF">PMAYCL1PPCAC_31666</name>
</gene>
<sequence>CSHPTFHFLLGAFGLGAWCTTSMMVLILASNRVAELSNKAWLFEGFRTRVYLTIAVVYGTAVGLFTPPPMLNSQFQSYFFNPFISSTDDFVFVNCFHTFNNVAVVFLSTAMYAYFCVILFMKQGSMDRENGRQGMMSSYLVFLQVFLVMFFNVVSSSIYVYMNFFYTPLW</sequence>
<feature type="non-terminal residue" evidence="2">
    <location>
        <position position="170"/>
    </location>
</feature>
<reference evidence="3" key="1">
    <citation type="submission" date="2022-10" db="EMBL/GenBank/DDBJ databases">
        <title>Genome assembly of Pristionchus species.</title>
        <authorList>
            <person name="Yoshida K."/>
            <person name="Sommer R.J."/>
        </authorList>
    </citation>
    <scope>NUCLEOTIDE SEQUENCE [LARGE SCALE GENOMIC DNA]</scope>
    <source>
        <strain evidence="3">RS5460</strain>
    </source>
</reference>
<feature type="non-terminal residue" evidence="2">
    <location>
        <position position="1"/>
    </location>
</feature>
<dbReference type="EMBL" id="BTRK01000006">
    <property type="protein sequence ID" value="GMR61471.1"/>
    <property type="molecule type" value="Genomic_DNA"/>
</dbReference>
<accession>A0AAN5IFS3</accession>
<feature type="transmembrane region" description="Helical" evidence="1">
    <location>
        <begin position="91"/>
        <end position="120"/>
    </location>
</feature>
<keyword evidence="1" id="KW-1133">Transmembrane helix</keyword>
<dbReference type="AlphaFoldDB" id="A0AAN5IFS3"/>
<comment type="caution">
    <text evidence="2">The sequence shown here is derived from an EMBL/GenBank/DDBJ whole genome shotgun (WGS) entry which is preliminary data.</text>
</comment>
<keyword evidence="3" id="KW-1185">Reference proteome</keyword>
<feature type="transmembrane region" description="Helical" evidence="1">
    <location>
        <begin position="140"/>
        <end position="162"/>
    </location>
</feature>
<evidence type="ECO:0000313" key="3">
    <source>
        <dbReference type="Proteomes" id="UP001328107"/>
    </source>
</evidence>
<evidence type="ECO:0000256" key="1">
    <source>
        <dbReference type="SAM" id="Phobius"/>
    </source>
</evidence>